<protein>
    <submittedName>
        <fullName evidence="1">Uncharacterized protein</fullName>
    </submittedName>
</protein>
<evidence type="ECO:0000313" key="4">
    <source>
        <dbReference type="Proteomes" id="UP000291881"/>
    </source>
</evidence>
<dbReference type="RefSeq" id="WP_050492079.1">
    <property type="nucleotide sequence ID" value="NZ_CP029796.1"/>
</dbReference>
<reference evidence="3 4" key="1">
    <citation type="journal article" date="2018" name="Sci. Rep.">
        <title>Genomic diversity and distribution of Bifidobacterium longum subsp. longum across the human lifespan.</title>
        <authorList>
            <person name="Odamaki T."/>
            <person name="Bottacini F."/>
            <person name="Kato K."/>
            <person name="Mitsuyama E."/>
            <person name="Yoshida K."/>
            <person name="Horigome A."/>
            <person name="Xiao J.Z."/>
            <person name="van Sinderen D."/>
        </authorList>
    </citation>
    <scope>NUCLEOTIDE SEQUENCE [LARGE SCALE GENOMIC DNA]</scope>
    <source>
        <strain evidence="1 4">MCC10009</strain>
        <strain evidence="2 3">MCC10083</strain>
    </source>
</reference>
<accession>A0A4R0U5S8</accession>
<reference evidence="1" key="2">
    <citation type="submission" date="2019-02" db="EMBL/GenBank/DDBJ databases">
        <authorList>
            <person name="Odamaki T."/>
        </authorList>
    </citation>
    <scope>NUCLEOTIDE SEQUENCE</scope>
    <source>
        <strain evidence="1">MCC10009</strain>
        <strain evidence="2">MCC10083</strain>
    </source>
</reference>
<dbReference type="Proteomes" id="UP000291226">
    <property type="component" value="Unassembled WGS sequence"/>
</dbReference>
<comment type="caution">
    <text evidence="1">The sequence shown here is derived from an EMBL/GenBank/DDBJ whole genome shotgun (WGS) entry which is preliminary data.</text>
</comment>
<evidence type="ECO:0000313" key="3">
    <source>
        <dbReference type="Proteomes" id="UP000291226"/>
    </source>
</evidence>
<proteinExistence type="predicted"/>
<gene>
    <name evidence="1" type="ORF">MCC10009_1911</name>
    <name evidence="2" type="ORF">MCC10083_1931</name>
</gene>
<dbReference type="EMBL" id="SHPS01000038">
    <property type="protein sequence ID" value="TCD84266.1"/>
    <property type="molecule type" value="Genomic_DNA"/>
</dbReference>
<dbReference type="AlphaFoldDB" id="A0A4R0U5S8"/>
<sequence>MGTHSAFLLRQFDYESRNNADVAQIGYTALRRTGTSIDIAQGASLDDFDEEHLQTLKAEYEQTALLLDE</sequence>
<organism evidence="1 4">
    <name type="scientific">Bifidobacterium longum subsp. longum</name>
    <dbReference type="NCBI Taxonomy" id="1679"/>
    <lineage>
        <taxon>Bacteria</taxon>
        <taxon>Bacillati</taxon>
        <taxon>Actinomycetota</taxon>
        <taxon>Actinomycetes</taxon>
        <taxon>Bifidobacteriales</taxon>
        <taxon>Bifidobacteriaceae</taxon>
        <taxon>Bifidobacterium</taxon>
    </lineage>
</organism>
<evidence type="ECO:0000313" key="1">
    <source>
        <dbReference type="EMBL" id="TCD84266.1"/>
    </source>
</evidence>
<dbReference type="EMBL" id="SHSD01000045">
    <property type="protein sequence ID" value="TCF07559.1"/>
    <property type="molecule type" value="Genomic_DNA"/>
</dbReference>
<name>A0A4R0U5S8_BIFLL</name>
<evidence type="ECO:0000313" key="2">
    <source>
        <dbReference type="EMBL" id="TCF07559.1"/>
    </source>
</evidence>
<dbReference type="Proteomes" id="UP000291881">
    <property type="component" value="Unassembled WGS sequence"/>
</dbReference>